<keyword evidence="7" id="KW-0832">Ubl conjugation</keyword>
<dbReference type="InterPro" id="IPR001628">
    <property type="entry name" value="Znf_hrmn_rcpt"/>
</dbReference>
<evidence type="ECO:0000256" key="5">
    <source>
        <dbReference type="ARBA" id="ARBA00022771"/>
    </source>
</evidence>
<dbReference type="GO" id="GO:0008270">
    <property type="term" value="F:zinc ion binding"/>
    <property type="evidence" value="ECO:0007669"/>
    <property type="project" value="UniProtKB-KW"/>
</dbReference>
<feature type="region of interest" description="Disordered" evidence="18">
    <location>
        <begin position="87"/>
        <end position="120"/>
    </location>
</feature>
<dbReference type="GO" id="GO:0045944">
    <property type="term" value="P:positive regulation of transcription by RNA polymerase II"/>
    <property type="evidence" value="ECO:0007669"/>
    <property type="project" value="UniProtKB-ARBA"/>
</dbReference>
<evidence type="ECO:0000256" key="2">
    <source>
        <dbReference type="ARBA" id="ARBA00008092"/>
    </source>
</evidence>
<evidence type="ECO:0000256" key="16">
    <source>
        <dbReference type="ARBA" id="ARBA00082944"/>
    </source>
</evidence>
<evidence type="ECO:0000256" key="10">
    <source>
        <dbReference type="ARBA" id="ARBA00023163"/>
    </source>
</evidence>
<evidence type="ECO:0000259" key="19">
    <source>
        <dbReference type="PROSITE" id="PS51030"/>
    </source>
</evidence>
<dbReference type="InterPro" id="IPR000536">
    <property type="entry name" value="Nucl_hrmn_rcpt_lig-bd"/>
</dbReference>
<organism evidence="21 22">
    <name type="scientific">Holothuria leucospilota</name>
    <name type="common">Black long sea cucumber</name>
    <name type="synonym">Mertensiothuria leucospilota</name>
    <dbReference type="NCBI Taxonomy" id="206669"/>
    <lineage>
        <taxon>Eukaryota</taxon>
        <taxon>Metazoa</taxon>
        <taxon>Echinodermata</taxon>
        <taxon>Eleutherozoa</taxon>
        <taxon>Echinozoa</taxon>
        <taxon>Holothuroidea</taxon>
        <taxon>Aspidochirotacea</taxon>
        <taxon>Aspidochirotida</taxon>
        <taxon>Holothuriidae</taxon>
        <taxon>Holothuria</taxon>
    </lineage>
</organism>
<feature type="domain" description="Nuclear receptor" evidence="19">
    <location>
        <begin position="14"/>
        <end position="90"/>
    </location>
</feature>
<keyword evidence="4 17" id="KW-0479">Metal-binding</keyword>
<dbReference type="InterPro" id="IPR001723">
    <property type="entry name" value="Nuclear_hrmn_rcpt"/>
</dbReference>
<dbReference type="PROSITE" id="PS00031">
    <property type="entry name" value="NUCLEAR_REC_DBD_1"/>
    <property type="match status" value="1"/>
</dbReference>
<evidence type="ECO:0000256" key="9">
    <source>
        <dbReference type="ARBA" id="ARBA00023125"/>
    </source>
</evidence>
<evidence type="ECO:0000256" key="18">
    <source>
        <dbReference type="SAM" id="MobiDB-lite"/>
    </source>
</evidence>
<dbReference type="FunFam" id="3.30.50.10:FF:000028">
    <property type="entry name" value="Nuclear receptor subfamily 2, group E, member 3"/>
    <property type="match status" value="1"/>
</dbReference>
<dbReference type="PRINTS" id="PR00047">
    <property type="entry name" value="STROIDFINGER"/>
</dbReference>
<evidence type="ECO:0000313" key="22">
    <source>
        <dbReference type="Proteomes" id="UP001152320"/>
    </source>
</evidence>
<keyword evidence="9 17" id="KW-0238">DNA-binding</keyword>
<evidence type="ECO:0000256" key="14">
    <source>
        <dbReference type="ARBA" id="ARBA00071097"/>
    </source>
</evidence>
<evidence type="ECO:0000256" key="4">
    <source>
        <dbReference type="ARBA" id="ARBA00022723"/>
    </source>
</evidence>
<dbReference type="SUPFAM" id="SSF48508">
    <property type="entry name" value="Nuclear receptor ligand-binding domain"/>
    <property type="match status" value="1"/>
</dbReference>
<evidence type="ECO:0000256" key="11">
    <source>
        <dbReference type="ARBA" id="ARBA00023170"/>
    </source>
</evidence>
<proteinExistence type="inferred from homology"/>
<evidence type="ECO:0000256" key="1">
    <source>
        <dbReference type="ARBA" id="ARBA00004123"/>
    </source>
</evidence>
<dbReference type="GO" id="GO:0005634">
    <property type="term" value="C:nucleus"/>
    <property type="evidence" value="ECO:0007669"/>
    <property type="project" value="UniProtKB-SubCell"/>
</dbReference>
<evidence type="ECO:0000256" key="3">
    <source>
        <dbReference type="ARBA" id="ARBA00022499"/>
    </source>
</evidence>
<dbReference type="Gene3D" id="3.30.50.10">
    <property type="entry name" value="Erythroid Transcription Factor GATA-1, subunit A"/>
    <property type="match status" value="1"/>
</dbReference>
<dbReference type="Proteomes" id="UP001152320">
    <property type="component" value="Chromosome 14"/>
</dbReference>
<keyword evidence="6 17" id="KW-0862">Zinc</keyword>
<evidence type="ECO:0000256" key="15">
    <source>
        <dbReference type="ARBA" id="ARBA00079595"/>
    </source>
</evidence>
<evidence type="ECO:0000313" key="21">
    <source>
        <dbReference type="EMBL" id="KAJ8029853.1"/>
    </source>
</evidence>
<evidence type="ECO:0000256" key="7">
    <source>
        <dbReference type="ARBA" id="ARBA00022843"/>
    </source>
</evidence>
<dbReference type="SMART" id="SM00399">
    <property type="entry name" value="ZnF_C4"/>
    <property type="match status" value="1"/>
</dbReference>
<dbReference type="Pfam" id="PF00105">
    <property type="entry name" value="zf-C4"/>
    <property type="match status" value="1"/>
</dbReference>
<dbReference type="InterPro" id="IPR013088">
    <property type="entry name" value="Znf_NHR/GATA"/>
</dbReference>
<feature type="domain" description="NR LBD" evidence="20">
    <location>
        <begin position="179"/>
        <end position="396"/>
    </location>
</feature>
<evidence type="ECO:0000256" key="13">
    <source>
        <dbReference type="ARBA" id="ARBA00053319"/>
    </source>
</evidence>
<keyword evidence="10 17" id="KW-0804">Transcription</keyword>
<sequence>MVLFPCAVPKRVSGLSCKVCGDISSGKHYGIYACNGCSGFFKRSVRRKLIYRCQAGTGMCVVDKAHRNQCQACRLKKCLETGMNKDAVQNERQPRNTSHMRMDNVPPVSAADPHDITNDESFRNYNAKRSESPLFKSSSDNTTNQRFMASLLTAETCAKLEPEDANPREIDIVNDIRAQTPNTASDDSNALKRELTAMYHTPYDNIYEISARLLFTAVKWAKNLPSFAALPFRDQVILLEEAWSELFLLCAIQWSMPLESCPLITGLCEHSQAGNSPIANTLVAELQILQEVVARFRLIRVDPAEFACLKAVVLFKSDVRGLKDPHQIEHLQDQAQIMLAQHIRVQQTQHQTRFGRLLLLLPSLRFVNSEKVERLFFRCTIGNTPMERLLCDMFKS</sequence>
<keyword evidence="22" id="KW-1185">Reference proteome</keyword>
<dbReference type="AlphaFoldDB" id="A0A9Q1BN71"/>
<dbReference type="PRINTS" id="PR00546">
    <property type="entry name" value="THYROIDHORMR"/>
</dbReference>
<reference evidence="21" key="1">
    <citation type="submission" date="2021-10" db="EMBL/GenBank/DDBJ databases">
        <title>Tropical sea cucumber genome reveals ecological adaptation and Cuvierian tubules defense mechanism.</title>
        <authorList>
            <person name="Chen T."/>
        </authorList>
    </citation>
    <scope>NUCLEOTIDE SEQUENCE</scope>
    <source>
        <strain evidence="21">Nanhai2018</strain>
        <tissue evidence="21">Muscle</tissue>
    </source>
</reference>
<dbReference type="PANTHER" id="PTHR24083">
    <property type="entry name" value="NUCLEAR HORMONE RECEPTOR"/>
    <property type="match status" value="1"/>
</dbReference>
<evidence type="ECO:0000256" key="12">
    <source>
        <dbReference type="ARBA" id="ARBA00023242"/>
    </source>
</evidence>
<evidence type="ECO:0000256" key="6">
    <source>
        <dbReference type="ARBA" id="ARBA00022833"/>
    </source>
</evidence>
<dbReference type="PRINTS" id="PR00398">
    <property type="entry name" value="STRDHORMONER"/>
</dbReference>
<comment type="similarity">
    <text evidence="2">Belongs to the nuclear hormone receptor family. NR1 subfamily.</text>
</comment>
<dbReference type="Gene3D" id="1.10.565.10">
    <property type="entry name" value="Retinoid X Receptor"/>
    <property type="match status" value="1"/>
</dbReference>
<keyword evidence="11 17" id="KW-0675">Receptor</keyword>
<dbReference type="GO" id="GO:0043565">
    <property type="term" value="F:sequence-specific DNA binding"/>
    <property type="evidence" value="ECO:0007669"/>
    <property type="project" value="InterPro"/>
</dbReference>
<dbReference type="InterPro" id="IPR050274">
    <property type="entry name" value="Nuclear_hormone_rcpt_NR2"/>
</dbReference>
<keyword evidence="8 17" id="KW-0805">Transcription regulation</keyword>
<dbReference type="CDD" id="cd06970">
    <property type="entry name" value="NR_DBD_PNR"/>
    <property type="match status" value="1"/>
</dbReference>
<dbReference type="GO" id="GO:0004879">
    <property type="term" value="F:nuclear receptor activity"/>
    <property type="evidence" value="ECO:0007669"/>
    <property type="project" value="InterPro"/>
</dbReference>
<dbReference type="InterPro" id="IPR001728">
    <property type="entry name" value="ThyrH_rcpt"/>
</dbReference>
<dbReference type="Pfam" id="PF00104">
    <property type="entry name" value="Hormone_recep"/>
    <property type="match status" value="1"/>
</dbReference>
<evidence type="ECO:0000256" key="17">
    <source>
        <dbReference type="RuleBase" id="RU004334"/>
    </source>
</evidence>
<dbReference type="InterPro" id="IPR035500">
    <property type="entry name" value="NHR-like_dom_sf"/>
</dbReference>
<protein>
    <recommendedName>
        <fullName evidence="14">Photoreceptor-specific nuclear receptor</fullName>
    </recommendedName>
    <alternativeName>
        <fullName evidence="15">Nuclear receptor subfamily 2 group E member 3</fullName>
    </alternativeName>
    <alternativeName>
        <fullName evidence="16">Retina-specific nuclear receptor</fullName>
    </alternativeName>
</protein>
<dbReference type="SMART" id="SM00430">
    <property type="entry name" value="HOLI"/>
    <property type="match status" value="1"/>
</dbReference>
<accession>A0A9Q1BN71</accession>
<dbReference type="PROSITE" id="PS51843">
    <property type="entry name" value="NR_LBD"/>
    <property type="match status" value="1"/>
</dbReference>
<evidence type="ECO:0000259" key="20">
    <source>
        <dbReference type="PROSITE" id="PS51843"/>
    </source>
</evidence>
<name>A0A9Q1BN71_HOLLE</name>
<dbReference type="CDD" id="cd06950">
    <property type="entry name" value="NR_LBD_Tlx_PNR_like"/>
    <property type="match status" value="1"/>
</dbReference>
<comment type="function">
    <text evidence="13">Orphan nuclear receptor of retinal photoreceptor cells. Transcriptional factor that is an activator of rod development and repressor of cone development. Binds the promoter region of a number of rod- and cone-specific genes, including rhodopsin, M- and S-opsin and rod-specific phosphodiesterase beta subunit. Enhances rhodopsin expression. Represses M- and S-cone opsin expression.</text>
</comment>
<dbReference type="FunFam" id="1.10.565.10:FF:000022">
    <property type="entry name" value="Nuclear receptor subfamily 2 group E member 3"/>
    <property type="match status" value="1"/>
</dbReference>
<dbReference type="PROSITE" id="PS51030">
    <property type="entry name" value="NUCLEAR_REC_DBD_2"/>
    <property type="match status" value="1"/>
</dbReference>
<keyword evidence="3" id="KW-1017">Isopeptide bond</keyword>
<keyword evidence="5 17" id="KW-0863">Zinc-finger</keyword>
<gene>
    <name evidence="21" type="ORF">HOLleu_29363</name>
</gene>
<keyword evidence="12 17" id="KW-0539">Nucleus</keyword>
<comment type="subcellular location">
    <subcellularLocation>
        <location evidence="1 17">Nucleus</location>
    </subcellularLocation>
</comment>
<evidence type="ECO:0000256" key="8">
    <source>
        <dbReference type="ARBA" id="ARBA00023015"/>
    </source>
</evidence>
<comment type="caution">
    <text evidence="21">The sequence shown here is derived from an EMBL/GenBank/DDBJ whole genome shotgun (WGS) entry which is preliminary data.</text>
</comment>
<dbReference type="SUPFAM" id="SSF57716">
    <property type="entry name" value="Glucocorticoid receptor-like (DNA-binding domain)"/>
    <property type="match status" value="1"/>
</dbReference>
<dbReference type="OrthoDB" id="5774777at2759"/>
<dbReference type="EMBL" id="JAIZAY010000014">
    <property type="protein sequence ID" value="KAJ8029853.1"/>
    <property type="molecule type" value="Genomic_DNA"/>
</dbReference>